<keyword evidence="1" id="KW-0560">Oxidoreductase</keyword>
<dbReference type="InterPro" id="IPR036291">
    <property type="entry name" value="NAD(P)-bd_dom_sf"/>
</dbReference>
<dbReference type="Pfam" id="PF00106">
    <property type="entry name" value="adh_short"/>
    <property type="match status" value="1"/>
</dbReference>
<dbReference type="PANTHER" id="PTHR43157:SF35">
    <property type="entry name" value="DEHYDROGENASE_REDUCTASE FAMILY PROTEIN, PUTATIVE-RELATED"/>
    <property type="match status" value="1"/>
</dbReference>
<dbReference type="EMBL" id="KL647805">
    <property type="protein sequence ID" value="KEY73625.1"/>
    <property type="molecule type" value="Genomic_DNA"/>
</dbReference>
<sequence>MGIVQPAIPPTPSGTTLVGQTVIVTGGNAGIGLEACRQLLLLGVSRLIVASRSVSNGQLAVSALRADKDVARENPVAQLLVFQLDLSDYASGLRFVERVKKEVPELDILVNNGGQVELQYETAPTGHEKNMQVNCYTHMLITLELLPLLSATAKLRGAPSRVTFTGSITQVFQETLTKEPIGPGESVLGHWDDPKHFSNLFRYADTKLCVSAYCRKLAQLVSADEVIINDFCPGLVRNKGLDRNLNPAMQILMQCVRQLIGRSIPDAARALVYAAVVVGKETHRTFLNHNQVHPGAAILDTPERKKFTDDLWKETAEDLAKIDRALGMYVAA</sequence>
<gene>
    <name evidence="2" type="ORF">S7711_09563</name>
</gene>
<dbReference type="HOGENOM" id="CLU_010194_44_4_1"/>
<dbReference type="PANTHER" id="PTHR43157">
    <property type="entry name" value="PHOSPHATIDYLINOSITOL-GLYCAN BIOSYNTHESIS CLASS F PROTEIN-RELATED"/>
    <property type="match status" value="1"/>
</dbReference>
<proteinExistence type="predicted"/>
<keyword evidence="3" id="KW-1185">Reference proteome</keyword>
<accession>A0A084B7U6</accession>
<evidence type="ECO:0000256" key="1">
    <source>
        <dbReference type="ARBA" id="ARBA00023002"/>
    </source>
</evidence>
<dbReference type="SUPFAM" id="SSF51735">
    <property type="entry name" value="NAD(P)-binding Rossmann-fold domains"/>
    <property type="match status" value="1"/>
</dbReference>
<evidence type="ECO:0000313" key="2">
    <source>
        <dbReference type="EMBL" id="KEY73625.1"/>
    </source>
</evidence>
<protein>
    <submittedName>
        <fullName evidence="2">Uncharacterized protein</fullName>
    </submittedName>
</protein>
<organism evidence="2 3">
    <name type="scientific">Stachybotrys chartarum (strain CBS 109288 / IBT 7711)</name>
    <name type="common">Toxic black mold</name>
    <name type="synonym">Stilbospora chartarum</name>
    <dbReference type="NCBI Taxonomy" id="1280523"/>
    <lineage>
        <taxon>Eukaryota</taxon>
        <taxon>Fungi</taxon>
        <taxon>Dikarya</taxon>
        <taxon>Ascomycota</taxon>
        <taxon>Pezizomycotina</taxon>
        <taxon>Sordariomycetes</taxon>
        <taxon>Hypocreomycetidae</taxon>
        <taxon>Hypocreales</taxon>
        <taxon>Stachybotryaceae</taxon>
        <taxon>Stachybotrys</taxon>
    </lineage>
</organism>
<dbReference type="Gene3D" id="3.40.50.720">
    <property type="entry name" value="NAD(P)-binding Rossmann-like Domain"/>
    <property type="match status" value="1"/>
</dbReference>
<dbReference type="OrthoDB" id="542013at2759"/>
<name>A0A084B7U6_STACB</name>
<dbReference type="InterPro" id="IPR002347">
    <property type="entry name" value="SDR_fam"/>
</dbReference>
<reference evidence="2 3" key="1">
    <citation type="journal article" date="2014" name="BMC Genomics">
        <title>Comparative genome sequencing reveals chemotype-specific gene clusters in the toxigenic black mold Stachybotrys.</title>
        <authorList>
            <person name="Semeiks J."/>
            <person name="Borek D."/>
            <person name="Otwinowski Z."/>
            <person name="Grishin N.V."/>
        </authorList>
    </citation>
    <scope>NUCLEOTIDE SEQUENCE [LARGE SCALE GENOMIC DNA]</scope>
    <source>
        <strain evidence="3">CBS 109288 / IBT 7711</strain>
    </source>
</reference>
<dbReference type="AlphaFoldDB" id="A0A084B7U6"/>
<dbReference type="PRINTS" id="PR00081">
    <property type="entry name" value="GDHRDH"/>
</dbReference>
<dbReference type="Proteomes" id="UP000028045">
    <property type="component" value="Unassembled WGS sequence"/>
</dbReference>
<evidence type="ECO:0000313" key="3">
    <source>
        <dbReference type="Proteomes" id="UP000028045"/>
    </source>
</evidence>
<dbReference type="GO" id="GO:0016491">
    <property type="term" value="F:oxidoreductase activity"/>
    <property type="evidence" value="ECO:0007669"/>
    <property type="project" value="UniProtKB-KW"/>
</dbReference>